<feature type="domain" description="Response regulatory" evidence="3">
    <location>
        <begin position="1"/>
        <end position="108"/>
    </location>
</feature>
<evidence type="ECO:0000313" key="5">
    <source>
        <dbReference type="Proteomes" id="UP000031599"/>
    </source>
</evidence>
<dbReference type="PROSITE" id="PS50110">
    <property type="entry name" value="RESPONSE_REGULATORY"/>
    <property type="match status" value="1"/>
</dbReference>
<dbReference type="Gene3D" id="3.40.50.2300">
    <property type="match status" value="1"/>
</dbReference>
<comment type="caution">
    <text evidence="4">The sequence shown here is derived from an EMBL/GenBank/DDBJ whole genome shotgun (WGS) entry which is preliminary data.</text>
</comment>
<dbReference type="InterPro" id="IPR011006">
    <property type="entry name" value="CheY-like_superfamily"/>
</dbReference>
<dbReference type="SUPFAM" id="SSF52172">
    <property type="entry name" value="CheY-like"/>
    <property type="match status" value="1"/>
</dbReference>
<name>A0A0C2CPQ7_9BACT</name>
<evidence type="ECO:0000259" key="3">
    <source>
        <dbReference type="PROSITE" id="PS50110"/>
    </source>
</evidence>
<evidence type="ECO:0000256" key="2">
    <source>
        <dbReference type="PROSITE-ProRule" id="PRU00169"/>
    </source>
</evidence>
<dbReference type="GO" id="GO:0000160">
    <property type="term" value="P:phosphorelay signal transduction system"/>
    <property type="evidence" value="ECO:0007669"/>
    <property type="project" value="InterPro"/>
</dbReference>
<evidence type="ECO:0000313" key="4">
    <source>
        <dbReference type="EMBL" id="KIG13171.1"/>
    </source>
</evidence>
<sequence length="129" mass="13669">MRDYVSSILEAEGGYEVHEVGNGFDALRALPRDLFGLIVTDINMPDVSGIELTRFVRQTPRHANTPLIVISSEASAVDKDRAMSAGASSFVAKPFTPEEFLAAILQAVATPRPDLADPAGPTDSGGESP</sequence>
<gene>
    <name evidence="4" type="ORF">DB30_00479</name>
</gene>
<dbReference type="InterPro" id="IPR050595">
    <property type="entry name" value="Bact_response_regulator"/>
</dbReference>
<dbReference type="InterPro" id="IPR001789">
    <property type="entry name" value="Sig_transdc_resp-reg_receiver"/>
</dbReference>
<accession>A0A0C2CPQ7</accession>
<dbReference type="PANTHER" id="PTHR44591">
    <property type="entry name" value="STRESS RESPONSE REGULATOR PROTEIN 1"/>
    <property type="match status" value="1"/>
</dbReference>
<dbReference type="PANTHER" id="PTHR44591:SF25">
    <property type="entry name" value="CHEMOTAXIS TWO-COMPONENT RESPONSE REGULATOR"/>
    <property type="match status" value="1"/>
</dbReference>
<dbReference type="Proteomes" id="UP000031599">
    <property type="component" value="Unassembled WGS sequence"/>
</dbReference>
<proteinExistence type="predicted"/>
<feature type="modified residue" description="4-aspartylphosphate" evidence="2">
    <location>
        <position position="41"/>
    </location>
</feature>
<keyword evidence="1 2" id="KW-0597">Phosphoprotein</keyword>
<protein>
    <submittedName>
        <fullName evidence="4">Chemotaxis regulator</fullName>
    </submittedName>
</protein>
<dbReference type="EMBL" id="JMCC02000105">
    <property type="protein sequence ID" value="KIG13171.1"/>
    <property type="molecule type" value="Genomic_DNA"/>
</dbReference>
<reference evidence="4 5" key="1">
    <citation type="submission" date="2014-12" db="EMBL/GenBank/DDBJ databases">
        <title>Genome assembly of Enhygromyxa salina DSM 15201.</title>
        <authorList>
            <person name="Sharma G."/>
            <person name="Subramanian S."/>
        </authorList>
    </citation>
    <scope>NUCLEOTIDE SEQUENCE [LARGE SCALE GENOMIC DNA]</scope>
    <source>
        <strain evidence="4 5">DSM 15201</strain>
    </source>
</reference>
<dbReference type="SMART" id="SM00448">
    <property type="entry name" value="REC"/>
    <property type="match status" value="1"/>
</dbReference>
<evidence type="ECO:0000256" key="1">
    <source>
        <dbReference type="ARBA" id="ARBA00022553"/>
    </source>
</evidence>
<dbReference type="AlphaFoldDB" id="A0A0C2CPQ7"/>
<organism evidence="4 5">
    <name type="scientific">Enhygromyxa salina</name>
    <dbReference type="NCBI Taxonomy" id="215803"/>
    <lineage>
        <taxon>Bacteria</taxon>
        <taxon>Pseudomonadati</taxon>
        <taxon>Myxococcota</taxon>
        <taxon>Polyangia</taxon>
        <taxon>Nannocystales</taxon>
        <taxon>Nannocystaceae</taxon>
        <taxon>Enhygromyxa</taxon>
    </lineage>
</organism>
<dbReference type="Pfam" id="PF00072">
    <property type="entry name" value="Response_reg"/>
    <property type="match status" value="1"/>
</dbReference>